<accession>A0A2Z5R2Q0</accession>
<reference evidence="2 3" key="1">
    <citation type="submission" date="2016-10" db="EMBL/GenBank/DDBJ databases">
        <title>Genome sequence of Rothia aeria strain JCM11412.</title>
        <authorList>
            <person name="Nambu T."/>
        </authorList>
    </citation>
    <scope>NUCLEOTIDE SEQUENCE [LARGE SCALE GENOMIC DNA]</scope>
    <source>
        <strain evidence="2 3">JCM 11412</strain>
    </source>
</reference>
<protein>
    <submittedName>
        <fullName evidence="2">Uncharacterized protein</fullName>
    </submittedName>
</protein>
<dbReference type="KEGG" id="raj:RA11412_2746"/>
<dbReference type="Proteomes" id="UP000250241">
    <property type="component" value="Chromosome"/>
</dbReference>
<sequence>MPFELKQPQYNATTEQAIAETKAMMEGTRKSKQYSSPRELFAELDAEGDD</sequence>
<keyword evidence="3" id="KW-1185">Reference proteome</keyword>
<feature type="region of interest" description="Disordered" evidence="1">
    <location>
        <begin position="27"/>
        <end position="50"/>
    </location>
</feature>
<proteinExistence type="predicted"/>
<dbReference type="AlphaFoldDB" id="A0A2Z5R2Q0"/>
<dbReference type="EMBL" id="AP017895">
    <property type="protein sequence ID" value="BAV89045.1"/>
    <property type="molecule type" value="Genomic_DNA"/>
</dbReference>
<gene>
    <name evidence="2" type="ORF">RA11412_2746</name>
</gene>
<evidence type="ECO:0000313" key="3">
    <source>
        <dbReference type="Proteomes" id="UP000250241"/>
    </source>
</evidence>
<name>A0A2Z5R2Q0_9MICC</name>
<organism evidence="2 3">
    <name type="scientific">Rothia aeria</name>
    <dbReference type="NCBI Taxonomy" id="172042"/>
    <lineage>
        <taxon>Bacteria</taxon>
        <taxon>Bacillati</taxon>
        <taxon>Actinomycetota</taxon>
        <taxon>Actinomycetes</taxon>
        <taxon>Micrococcales</taxon>
        <taxon>Micrococcaceae</taxon>
        <taxon>Rothia</taxon>
    </lineage>
</organism>
<evidence type="ECO:0000313" key="2">
    <source>
        <dbReference type="EMBL" id="BAV89045.1"/>
    </source>
</evidence>
<evidence type="ECO:0000256" key="1">
    <source>
        <dbReference type="SAM" id="MobiDB-lite"/>
    </source>
</evidence>